<dbReference type="OrthoDB" id="9811121at2"/>
<accession>A0A4Y6PNX9</accession>
<dbReference type="AlphaFoldDB" id="A0A4Y6PNX9"/>
<dbReference type="Proteomes" id="UP000315995">
    <property type="component" value="Chromosome"/>
</dbReference>
<evidence type="ECO:0000313" key="2">
    <source>
        <dbReference type="EMBL" id="QDG49960.1"/>
    </source>
</evidence>
<dbReference type="SUPFAM" id="SSF56317">
    <property type="entry name" value="Carbon-nitrogen hydrolase"/>
    <property type="match status" value="1"/>
</dbReference>
<dbReference type="EMBL" id="CP041186">
    <property type="protein sequence ID" value="QDG49960.1"/>
    <property type="molecule type" value="Genomic_DNA"/>
</dbReference>
<dbReference type="Gene3D" id="3.60.110.10">
    <property type="entry name" value="Carbon-nitrogen hydrolase"/>
    <property type="match status" value="1"/>
</dbReference>
<feature type="compositionally biased region" description="Polar residues" evidence="1">
    <location>
        <begin position="17"/>
        <end position="30"/>
    </location>
</feature>
<dbReference type="InterPro" id="IPR036526">
    <property type="entry name" value="C-N_Hydrolase_sf"/>
</dbReference>
<reference evidence="2 3" key="1">
    <citation type="submission" date="2019-06" db="EMBL/GenBank/DDBJ databases">
        <title>Persicimonas caeni gen. nov., sp. nov., a predatory bacterium isolated from solar saltern.</title>
        <authorList>
            <person name="Wang S."/>
        </authorList>
    </citation>
    <scope>NUCLEOTIDE SEQUENCE [LARGE SCALE GENOMIC DNA]</scope>
    <source>
        <strain evidence="2 3">YN101</strain>
    </source>
</reference>
<sequence length="860" mass="92940">MAAIAATMLLGCGGDDSGTNEGHNVANNTVEDAGTGDIRDASSDATSYDTSGGDTAADAAEPSRYEPSLSDLGAPPANCTTSVVNSTTNATETRARLFVPSYRIDFDALSSHRAFREHIHEMVHEKVLPCRAEASPNVVVFPESMGLPMWLIGDKASAARGFSESTQALTAMVGQVQQAYTYYGEKFPDTSITSRFVLAMTDPVVRATYDTFGRIADRYDLYVSVTVDLPDFQKTTDASVVSRLADPDFDTHDYAYEATSPKVHNRQILFGPDGEVVDETLKTYVTAMELDQLALAAGDFTDIHPMQTPWGRTGVVISKPAWMPDVQDRLDDLGAEVIFQPEAFFGGWVPPLPPDTPEEQVRWEPDLFMLGGWNLVQRAPRATHNFVSQLTGNFFEMTSDAQVQIIEKAARASGSGEFVGQRGPLSGNTFIGPWVVEDPGLSEPNLTLAQRRERLRDVGAKLLPGSGDPLEGEYVQGMWAADLSGPATTEPVEVQTHPQLAVVEGATYVVSSRGAVGERTIAVEIFEGGSLTGSFEQATSGYDVIRPAIATDGTKLHIVAELVGKDENRLLYTSFDPAQRAFVDSGKLIDTNLVGEWAFHPSIAVVDTVLHMSWIKRVGNANRAFYAQTSLAEPFANLAVNAELEPRPDNRAELEANQWDARVAVDAQAIAVTWIDFKNWQWEVMVSVSTDGGLGWSEPVRVDAVPDGVEALSSTPAITSLGGGEFMIAWTDARATRPNTRIATRTISVAGDAMLSMGAPQRLGEAAPFDQWMWRPAFVETANGPAVVYETLVDNAWSIELVEFDADGTAEAPMALVDATQTAKHFAAAQATNEGFQVVFEEVGPAERGASDVVLHDVLR</sequence>
<dbReference type="RefSeq" id="WP_141196456.1">
    <property type="nucleotide sequence ID" value="NZ_CP041186.1"/>
</dbReference>
<dbReference type="SUPFAM" id="SSF50939">
    <property type="entry name" value="Sialidases"/>
    <property type="match status" value="1"/>
</dbReference>
<name>A0A4Y6PNX9_PERCE</name>
<organism evidence="2 3">
    <name type="scientific">Persicimonas caeni</name>
    <dbReference type="NCBI Taxonomy" id="2292766"/>
    <lineage>
        <taxon>Bacteria</taxon>
        <taxon>Deltaproteobacteria</taxon>
        <taxon>Bradymonadales</taxon>
        <taxon>Bradymonadaceae</taxon>
        <taxon>Persicimonas</taxon>
    </lineage>
</organism>
<evidence type="ECO:0000313" key="3">
    <source>
        <dbReference type="Proteomes" id="UP000315995"/>
    </source>
</evidence>
<feature type="compositionally biased region" description="Low complexity" evidence="1">
    <location>
        <begin position="43"/>
        <end position="60"/>
    </location>
</feature>
<keyword evidence="3" id="KW-1185">Reference proteome</keyword>
<evidence type="ECO:0000256" key="1">
    <source>
        <dbReference type="SAM" id="MobiDB-lite"/>
    </source>
</evidence>
<accession>A0A5B8Y0S2</accession>
<protein>
    <recommendedName>
        <fullName evidence="4">Exo-alpha-sialidase</fullName>
    </recommendedName>
</protein>
<proteinExistence type="predicted"/>
<dbReference type="InterPro" id="IPR036278">
    <property type="entry name" value="Sialidase_sf"/>
</dbReference>
<gene>
    <name evidence="2" type="ORF">FIV42_04160</name>
</gene>
<evidence type="ECO:0008006" key="4">
    <source>
        <dbReference type="Google" id="ProtNLM"/>
    </source>
</evidence>
<feature type="region of interest" description="Disordered" evidence="1">
    <location>
        <begin position="14"/>
        <end position="74"/>
    </location>
</feature>